<evidence type="ECO:0000256" key="1">
    <source>
        <dbReference type="ARBA" id="ARBA00004651"/>
    </source>
</evidence>
<evidence type="ECO:0000256" key="4">
    <source>
        <dbReference type="ARBA" id="ARBA00022989"/>
    </source>
</evidence>
<dbReference type="Proteomes" id="UP000238164">
    <property type="component" value="Chromosome 1"/>
</dbReference>
<reference evidence="8 9" key="1">
    <citation type="submission" date="2018-02" db="EMBL/GenBank/DDBJ databases">
        <authorList>
            <person name="Cohen D.B."/>
            <person name="Kent A.D."/>
        </authorList>
    </citation>
    <scope>NUCLEOTIDE SEQUENCE [LARGE SCALE GENOMIC DNA]</scope>
    <source>
        <strain evidence="8">1</strain>
    </source>
</reference>
<organism evidence="8 9">
    <name type="scientific">Micropruina glycogenica</name>
    <dbReference type="NCBI Taxonomy" id="75385"/>
    <lineage>
        <taxon>Bacteria</taxon>
        <taxon>Bacillati</taxon>
        <taxon>Actinomycetota</taxon>
        <taxon>Actinomycetes</taxon>
        <taxon>Propionibacteriales</taxon>
        <taxon>Nocardioidaceae</taxon>
        <taxon>Micropruina</taxon>
    </lineage>
</organism>
<keyword evidence="3 7" id="KW-0812">Transmembrane</keyword>
<feature type="transmembrane region" description="Helical" evidence="7">
    <location>
        <begin position="80"/>
        <end position="103"/>
    </location>
</feature>
<evidence type="ECO:0000256" key="5">
    <source>
        <dbReference type="ARBA" id="ARBA00023136"/>
    </source>
</evidence>
<dbReference type="KEGG" id="mgg:MPLG2_2391"/>
<dbReference type="EMBL" id="LT985188">
    <property type="protein sequence ID" value="SPD87421.1"/>
    <property type="molecule type" value="Genomic_DNA"/>
</dbReference>
<evidence type="ECO:0000256" key="3">
    <source>
        <dbReference type="ARBA" id="ARBA00022692"/>
    </source>
</evidence>
<keyword evidence="4 7" id="KW-1133">Transmembrane helix</keyword>
<protein>
    <submittedName>
        <fullName evidence="8">Membrane protein</fullName>
    </submittedName>
</protein>
<evidence type="ECO:0000313" key="8">
    <source>
        <dbReference type="EMBL" id="SPD87421.1"/>
    </source>
</evidence>
<evidence type="ECO:0000256" key="7">
    <source>
        <dbReference type="SAM" id="Phobius"/>
    </source>
</evidence>
<evidence type="ECO:0000256" key="6">
    <source>
        <dbReference type="SAM" id="MobiDB-lite"/>
    </source>
</evidence>
<feature type="transmembrane region" description="Helical" evidence="7">
    <location>
        <begin position="182"/>
        <end position="205"/>
    </location>
</feature>
<dbReference type="PANTHER" id="PTHR30213:SF0">
    <property type="entry name" value="UPF0761 MEMBRANE PROTEIN YIHY"/>
    <property type="match status" value="1"/>
</dbReference>
<name>A0A2N9JIS1_9ACTN</name>
<feature type="compositionally biased region" description="Polar residues" evidence="6">
    <location>
        <begin position="364"/>
        <end position="373"/>
    </location>
</feature>
<accession>A0A2N9JIS1</accession>
<dbReference type="PANTHER" id="PTHR30213">
    <property type="entry name" value="INNER MEMBRANE PROTEIN YHJD"/>
    <property type="match status" value="1"/>
</dbReference>
<feature type="region of interest" description="Disordered" evidence="6">
    <location>
        <begin position="1"/>
        <end position="51"/>
    </location>
</feature>
<keyword evidence="5 7" id="KW-0472">Membrane</keyword>
<feature type="transmembrane region" description="Helical" evidence="7">
    <location>
        <begin position="138"/>
        <end position="161"/>
    </location>
</feature>
<dbReference type="OrthoDB" id="9781030at2"/>
<keyword evidence="2" id="KW-1003">Cell membrane</keyword>
<feature type="transmembrane region" description="Helical" evidence="7">
    <location>
        <begin position="291"/>
        <end position="313"/>
    </location>
</feature>
<feature type="compositionally biased region" description="Basic and acidic residues" evidence="6">
    <location>
        <begin position="12"/>
        <end position="31"/>
    </location>
</feature>
<feature type="transmembrane region" description="Helical" evidence="7">
    <location>
        <begin position="257"/>
        <end position="279"/>
    </location>
</feature>
<comment type="subcellular location">
    <subcellularLocation>
        <location evidence="1">Cell membrane</location>
        <topology evidence="1">Multi-pass membrane protein</topology>
    </subcellularLocation>
</comment>
<feature type="transmembrane region" description="Helical" evidence="7">
    <location>
        <begin position="225"/>
        <end position="245"/>
    </location>
</feature>
<evidence type="ECO:0000313" key="9">
    <source>
        <dbReference type="Proteomes" id="UP000238164"/>
    </source>
</evidence>
<evidence type="ECO:0000256" key="2">
    <source>
        <dbReference type="ARBA" id="ARBA00022475"/>
    </source>
</evidence>
<proteinExistence type="predicted"/>
<gene>
    <name evidence="8" type="ORF">MPLG2_2391</name>
</gene>
<dbReference type="RefSeq" id="WP_105186156.1">
    <property type="nucleotide sequence ID" value="NZ_BAAAGO010000021.1"/>
</dbReference>
<dbReference type="NCBIfam" id="TIGR00765">
    <property type="entry name" value="yihY_not_rbn"/>
    <property type="match status" value="1"/>
</dbReference>
<feature type="region of interest" description="Disordered" evidence="6">
    <location>
        <begin position="320"/>
        <end position="373"/>
    </location>
</feature>
<keyword evidence="9" id="KW-1185">Reference proteome</keyword>
<dbReference type="InterPro" id="IPR017039">
    <property type="entry name" value="Virul_fac_BrkB"/>
</dbReference>
<feature type="compositionally biased region" description="Polar residues" evidence="6">
    <location>
        <begin position="1"/>
        <end position="10"/>
    </location>
</feature>
<sequence>MAERTTTSEPPTRGKGETSTRPDRAGNRDEPGDAASTRADGIPGGEADKPTEIPAKGWLAIVKRGWAEAKVDQVPLMGAGVAFFAFLALFPGIIALVTLYGLFADPGVIAQQVNSLSAMPAEVRQLIVNQINTMNRTALGWSAALSIAIALFSASGGVNNLMTAINIAYDEQDKRNAIVKRLIALGLTLGAVVLIVLMLGLVGVVPPLINAAFGDNPVIAVLLEVARWVLLVVLVAGALAVLYRLAPDRDAPKLRWVSVGAAVATLLWLVASVGFSLYVSTFGNYAKTYGVFAGIVVLLMWLWITSYAVLLGAEINSEAEQQTARDTTKGPAKPMGERDAVKADSGPGDREAPEGRDAFGTGGSSTPETTNKS</sequence>
<dbReference type="Pfam" id="PF03631">
    <property type="entry name" value="Virul_fac_BrkB"/>
    <property type="match status" value="1"/>
</dbReference>
<dbReference type="GO" id="GO:0005886">
    <property type="term" value="C:plasma membrane"/>
    <property type="evidence" value="ECO:0007669"/>
    <property type="project" value="UniProtKB-SubCell"/>
</dbReference>
<dbReference type="AlphaFoldDB" id="A0A2N9JIS1"/>
<feature type="compositionally biased region" description="Basic and acidic residues" evidence="6">
    <location>
        <begin position="335"/>
        <end position="357"/>
    </location>
</feature>